<accession>A0ABW2AKQ1</accession>
<keyword evidence="1" id="KW-0472">Membrane</keyword>
<dbReference type="InterPro" id="IPR019692">
    <property type="entry name" value="CFP-6_PH"/>
</dbReference>
<feature type="transmembrane region" description="Helical" evidence="1">
    <location>
        <begin position="56"/>
        <end position="75"/>
    </location>
</feature>
<dbReference type="Pfam" id="PF10756">
    <property type="entry name" value="bPH_6"/>
    <property type="match status" value="1"/>
</dbReference>
<protein>
    <submittedName>
        <fullName evidence="3">PH domain-containing protein</fullName>
    </submittedName>
</protein>
<reference evidence="4" key="1">
    <citation type="journal article" date="2019" name="Int. J. Syst. Evol. Microbiol.">
        <title>The Global Catalogue of Microorganisms (GCM) 10K type strain sequencing project: providing services to taxonomists for standard genome sequencing and annotation.</title>
        <authorList>
            <consortium name="The Broad Institute Genomics Platform"/>
            <consortium name="The Broad Institute Genome Sequencing Center for Infectious Disease"/>
            <person name="Wu L."/>
            <person name="Ma J."/>
        </authorList>
    </citation>
    <scope>NUCLEOTIDE SEQUENCE [LARGE SCALE GENOMIC DNA]</scope>
    <source>
        <strain evidence="4">CCUG 58127</strain>
    </source>
</reference>
<feature type="transmembrane region" description="Helical" evidence="1">
    <location>
        <begin position="23"/>
        <end position="44"/>
    </location>
</feature>
<feature type="domain" description="Low molecular weight protein antigen 6 PH" evidence="2">
    <location>
        <begin position="81"/>
        <end position="143"/>
    </location>
</feature>
<name>A0ABW2AKQ1_9MICO</name>
<sequence length="157" mass="16766">MTAQMTEHSEAAYATFRPRRSRIVSIVAAIAIVVVFAIVAFTIPHGGVTGWNTPDSAALLVFGVAVAAFLLRFALVRATPSPQGLHVRNLIVSRDIEWAEIVNVQFGGGAPWLVLELSDTETLAVMAVQRSDGASATAEARRLAALVEANNRRGDND</sequence>
<comment type="caution">
    <text evidence="3">The sequence shown here is derived from an EMBL/GenBank/DDBJ whole genome shotgun (WGS) entry which is preliminary data.</text>
</comment>
<dbReference type="Proteomes" id="UP001596298">
    <property type="component" value="Unassembled WGS sequence"/>
</dbReference>
<dbReference type="EMBL" id="JBHSWH010000001">
    <property type="protein sequence ID" value="MFC6707333.1"/>
    <property type="molecule type" value="Genomic_DNA"/>
</dbReference>
<evidence type="ECO:0000313" key="4">
    <source>
        <dbReference type="Proteomes" id="UP001596298"/>
    </source>
</evidence>
<evidence type="ECO:0000259" key="2">
    <source>
        <dbReference type="Pfam" id="PF10756"/>
    </source>
</evidence>
<proteinExistence type="predicted"/>
<gene>
    <name evidence="3" type="ORF">ACFQDH_19265</name>
</gene>
<dbReference type="RefSeq" id="WP_382404006.1">
    <property type="nucleotide sequence ID" value="NZ_JBHSWH010000001.1"/>
</dbReference>
<organism evidence="3 4">
    <name type="scientific">Flexivirga alba</name>
    <dbReference type="NCBI Taxonomy" id="702742"/>
    <lineage>
        <taxon>Bacteria</taxon>
        <taxon>Bacillati</taxon>
        <taxon>Actinomycetota</taxon>
        <taxon>Actinomycetes</taxon>
        <taxon>Micrococcales</taxon>
        <taxon>Dermacoccaceae</taxon>
        <taxon>Flexivirga</taxon>
    </lineage>
</organism>
<evidence type="ECO:0000256" key="1">
    <source>
        <dbReference type="SAM" id="Phobius"/>
    </source>
</evidence>
<keyword evidence="1" id="KW-0812">Transmembrane</keyword>
<evidence type="ECO:0000313" key="3">
    <source>
        <dbReference type="EMBL" id="MFC6707333.1"/>
    </source>
</evidence>
<keyword evidence="1" id="KW-1133">Transmembrane helix</keyword>
<keyword evidence="4" id="KW-1185">Reference proteome</keyword>